<accession>A0AAN6JS19</accession>
<organism evidence="2 3">
    <name type="scientific">Tilletia horrida</name>
    <dbReference type="NCBI Taxonomy" id="155126"/>
    <lineage>
        <taxon>Eukaryota</taxon>
        <taxon>Fungi</taxon>
        <taxon>Dikarya</taxon>
        <taxon>Basidiomycota</taxon>
        <taxon>Ustilaginomycotina</taxon>
        <taxon>Exobasidiomycetes</taxon>
        <taxon>Tilletiales</taxon>
        <taxon>Tilletiaceae</taxon>
        <taxon>Tilletia</taxon>
    </lineage>
</organism>
<feature type="non-terminal residue" evidence="2">
    <location>
        <position position="330"/>
    </location>
</feature>
<dbReference type="Proteomes" id="UP001176517">
    <property type="component" value="Unassembled WGS sequence"/>
</dbReference>
<reference evidence="2" key="1">
    <citation type="journal article" date="2023" name="PhytoFront">
        <title>Draft Genome Resources of Seven Strains of Tilletia horrida, Causal Agent of Kernel Smut of Rice.</title>
        <authorList>
            <person name="Khanal S."/>
            <person name="Antony Babu S."/>
            <person name="Zhou X.G."/>
        </authorList>
    </citation>
    <scope>NUCLEOTIDE SEQUENCE</scope>
    <source>
        <strain evidence="2">TX6</strain>
    </source>
</reference>
<feature type="region of interest" description="Disordered" evidence="1">
    <location>
        <begin position="310"/>
        <end position="330"/>
    </location>
</feature>
<proteinExistence type="predicted"/>
<sequence length="330" mass="36959">MSEPKHFLYISNPAPGEMNTGLAMMRELLSRGHRVTILSASSFRQRFEAFRSRLPKDQAEKFGYVDGGSGREIGDYTPFMQGILNKFRSAPGGDLTFLPAWEAAVATSLEDSRNAIFAIKKVIEDVNPDVSLFGQEVNTWTRTFQNVWLVMRLLYYYGVASKRIAEQRKFRYDVLKFPKIGLIPDSFPCPPVAMVDTLKAALVLQPPGFNLYLRPETFDRKCFFVGAIISEEVPTVEGITETKLADEIKFLNDAHAAGADVVYINFGSIFCYSAEEYHELLSGMEQIHDARPNTRFLWKVPRKFRSADSAANGSDVKKDGGDFLAGPVPA</sequence>
<evidence type="ECO:0000313" key="2">
    <source>
        <dbReference type="EMBL" id="KAK0551935.1"/>
    </source>
</evidence>
<dbReference type="Gene3D" id="3.40.50.2000">
    <property type="entry name" value="Glycogen Phosphorylase B"/>
    <property type="match status" value="2"/>
</dbReference>
<dbReference type="EMBL" id="JAPDMZ010000070">
    <property type="protein sequence ID" value="KAK0551935.1"/>
    <property type="molecule type" value="Genomic_DNA"/>
</dbReference>
<evidence type="ECO:0000256" key="1">
    <source>
        <dbReference type="SAM" id="MobiDB-lite"/>
    </source>
</evidence>
<name>A0AAN6JS19_9BASI</name>
<gene>
    <name evidence="2" type="ORF">OC846_003116</name>
</gene>
<protein>
    <submittedName>
        <fullName evidence="2">Uncharacterized protein</fullName>
    </submittedName>
</protein>
<evidence type="ECO:0000313" key="3">
    <source>
        <dbReference type="Proteomes" id="UP001176517"/>
    </source>
</evidence>
<dbReference type="SUPFAM" id="SSF53756">
    <property type="entry name" value="UDP-Glycosyltransferase/glycogen phosphorylase"/>
    <property type="match status" value="1"/>
</dbReference>
<keyword evidence="3" id="KW-1185">Reference proteome</keyword>
<dbReference type="AlphaFoldDB" id="A0AAN6JS19"/>
<comment type="caution">
    <text evidence="2">The sequence shown here is derived from an EMBL/GenBank/DDBJ whole genome shotgun (WGS) entry which is preliminary data.</text>
</comment>